<organism evidence="1 2">
    <name type="scientific">Haemaphysalis longicornis</name>
    <name type="common">Bush tick</name>
    <dbReference type="NCBI Taxonomy" id="44386"/>
    <lineage>
        <taxon>Eukaryota</taxon>
        <taxon>Metazoa</taxon>
        <taxon>Ecdysozoa</taxon>
        <taxon>Arthropoda</taxon>
        <taxon>Chelicerata</taxon>
        <taxon>Arachnida</taxon>
        <taxon>Acari</taxon>
        <taxon>Parasitiformes</taxon>
        <taxon>Ixodida</taxon>
        <taxon>Ixodoidea</taxon>
        <taxon>Ixodidae</taxon>
        <taxon>Haemaphysalinae</taxon>
        <taxon>Haemaphysalis</taxon>
    </lineage>
</organism>
<comment type="caution">
    <text evidence="1">The sequence shown here is derived from an EMBL/GenBank/DDBJ whole genome shotgun (WGS) entry which is preliminary data.</text>
</comment>
<dbReference type="Pfam" id="PF02992">
    <property type="entry name" value="Transposase_21"/>
    <property type="match status" value="1"/>
</dbReference>
<dbReference type="OrthoDB" id="6507725at2759"/>
<dbReference type="Proteomes" id="UP000821853">
    <property type="component" value="Unassembled WGS sequence"/>
</dbReference>
<evidence type="ECO:0000313" key="1">
    <source>
        <dbReference type="EMBL" id="KAH9384060.1"/>
    </source>
</evidence>
<dbReference type="OMA" id="INEIPPY"/>
<evidence type="ECO:0000313" key="2">
    <source>
        <dbReference type="Proteomes" id="UP000821853"/>
    </source>
</evidence>
<gene>
    <name evidence="1" type="ORF">HPB48_026039</name>
</gene>
<name>A0A9J6H9R7_HAELO</name>
<protein>
    <submittedName>
        <fullName evidence="1">Uncharacterized protein</fullName>
    </submittedName>
</protein>
<dbReference type="AlphaFoldDB" id="A0A9J6H9R7"/>
<keyword evidence="2" id="KW-1185">Reference proteome</keyword>
<dbReference type="VEuPathDB" id="VectorBase:HLOH_051073"/>
<sequence>MERIEALQKLIVHILDRHDIPSSKYLFKKHVGVGVSNARFHFYCASCMNLVAETSGDLMERNRVKATCSVCTKSLTGRQMIADGNFFITLPVQQQLSALLADESVANALHDGLNSIAGRVSAAAEHVSDITDGALYKEFRSKLNSRDAITLTLSSDGSPTFKSSKYSIWPVQLSLNELPVHMRHKNILISALWYGQDHPNMTLLLSPVVREMEKLADNSVEWMSRGKTLHSKVNIPHFILTHMVSCAWKLPTPCFFVHCSVLCASA</sequence>
<dbReference type="EMBL" id="JABSTR010001500">
    <property type="protein sequence ID" value="KAH9384060.1"/>
    <property type="molecule type" value="Genomic_DNA"/>
</dbReference>
<proteinExistence type="predicted"/>
<dbReference type="InterPro" id="IPR004242">
    <property type="entry name" value="Transposase_21"/>
</dbReference>
<accession>A0A9J6H9R7</accession>
<reference evidence="1 2" key="1">
    <citation type="journal article" date="2020" name="Cell">
        <title>Large-Scale Comparative Analyses of Tick Genomes Elucidate Their Genetic Diversity and Vector Capacities.</title>
        <authorList>
            <consortium name="Tick Genome and Microbiome Consortium (TIGMIC)"/>
            <person name="Jia N."/>
            <person name="Wang J."/>
            <person name="Shi W."/>
            <person name="Du L."/>
            <person name="Sun Y."/>
            <person name="Zhan W."/>
            <person name="Jiang J.F."/>
            <person name="Wang Q."/>
            <person name="Zhang B."/>
            <person name="Ji P."/>
            <person name="Bell-Sakyi L."/>
            <person name="Cui X.M."/>
            <person name="Yuan T.T."/>
            <person name="Jiang B.G."/>
            <person name="Yang W.F."/>
            <person name="Lam T.T."/>
            <person name="Chang Q.C."/>
            <person name="Ding S.J."/>
            <person name="Wang X.J."/>
            <person name="Zhu J.G."/>
            <person name="Ruan X.D."/>
            <person name="Zhao L."/>
            <person name="Wei J.T."/>
            <person name="Ye R.Z."/>
            <person name="Que T.C."/>
            <person name="Du C.H."/>
            <person name="Zhou Y.H."/>
            <person name="Cheng J.X."/>
            <person name="Dai P.F."/>
            <person name="Guo W.B."/>
            <person name="Han X.H."/>
            <person name="Huang E.J."/>
            <person name="Li L.F."/>
            <person name="Wei W."/>
            <person name="Gao Y.C."/>
            <person name="Liu J.Z."/>
            <person name="Shao H.Z."/>
            <person name="Wang X."/>
            <person name="Wang C.C."/>
            <person name="Yang T.C."/>
            <person name="Huo Q.B."/>
            <person name="Li W."/>
            <person name="Chen H.Y."/>
            <person name="Chen S.E."/>
            <person name="Zhou L.G."/>
            <person name="Ni X.B."/>
            <person name="Tian J.H."/>
            <person name="Sheng Y."/>
            <person name="Liu T."/>
            <person name="Pan Y.S."/>
            <person name="Xia L.Y."/>
            <person name="Li J."/>
            <person name="Zhao F."/>
            <person name="Cao W.C."/>
        </authorList>
    </citation>
    <scope>NUCLEOTIDE SEQUENCE [LARGE SCALE GENOMIC DNA]</scope>
    <source>
        <strain evidence="1">HaeL-2018</strain>
    </source>
</reference>